<organism evidence="1 2">
    <name type="scientific">Psophocarpus tetragonolobus</name>
    <name type="common">Winged bean</name>
    <name type="synonym">Dolichos tetragonolobus</name>
    <dbReference type="NCBI Taxonomy" id="3891"/>
    <lineage>
        <taxon>Eukaryota</taxon>
        <taxon>Viridiplantae</taxon>
        <taxon>Streptophyta</taxon>
        <taxon>Embryophyta</taxon>
        <taxon>Tracheophyta</taxon>
        <taxon>Spermatophyta</taxon>
        <taxon>Magnoliopsida</taxon>
        <taxon>eudicotyledons</taxon>
        <taxon>Gunneridae</taxon>
        <taxon>Pentapetalae</taxon>
        <taxon>rosids</taxon>
        <taxon>fabids</taxon>
        <taxon>Fabales</taxon>
        <taxon>Fabaceae</taxon>
        <taxon>Papilionoideae</taxon>
        <taxon>50 kb inversion clade</taxon>
        <taxon>NPAAA clade</taxon>
        <taxon>indigoferoid/millettioid clade</taxon>
        <taxon>Phaseoleae</taxon>
        <taxon>Psophocarpus</taxon>
    </lineage>
</organism>
<name>A0AAN9S7L8_PSOTE</name>
<gene>
    <name evidence="1" type="ORF">VNO78_25559</name>
</gene>
<reference evidence="1 2" key="1">
    <citation type="submission" date="2024-01" db="EMBL/GenBank/DDBJ databases">
        <title>The genomes of 5 underutilized Papilionoideae crops provide insights into root nodulation and disease resistanc.</title>
        <authorList>
            <person name="Jiang F."/>
        </authorList>
    </citation>
    <scope>NUCLEOTIDE SEQUENCE [LARGE SCALE GENOMIC DNA]</scope>
    <source>
        <strain evidence="1">DUOXIRENSHENG_FW03</strain>
        <tissue evidence="1">Leaves</tissue>
    </source>
</reference>
<evidence type="ECO:0000313" key="2">
    <source>
        <dbReference type="Proteomes" id="UP001386955"/>
    </source>
</evidence>
<evidence type="ECO:0000313" key="1">
    <source>
        <dbReference type="EMBL" id="KAK7390260.1"/>
    </source>
</evidence>
<proteinExistence type="predicted"/>
<dbReference type="PANTHER" id="PTHR47188">
    <property type="entry name" value="PROTEIN TAR1"/>
    <property type="match status" value="1"/>
</dbReference>
<dbReference type="PANTHER" id="PTHR47188:SF1">
    <property type="entry name" value="PROTEIN TAR1"/>
    <property type="match status" value="1"/>
</dbReference>
<protein>
    <submittedName>
        <fullName evidence="1">Uncharacterized protein</fullName>
    </submittedName>
</protein>
<comment type="caution">
    <text evidence="1">The sequence shown here is derived from an EMBL/GenBank/DDBJ whole genome shotgun (WGS) entry which is preliminary data.</text>
</comment>
<dbReference type="Proteomes" id="UP001386955">
    <property type="component" value="Unassembled WGS sequence"/>
</dbReference>
<dbReference type="AlphaFoldDB" id="A0AAN9S7L8"/>
<dbReference type="InterPro" id="IPR044792">
    <property type="entry name" value="TAR1"/>
</dbReference>
<keyword evidence="2" id="KW-1185">Reference proteome</keyword>
<dbReference type="EMBL" id="JAYMYS010000006">
    <property type="protein sequence ID" value="KAK7390260.1"/>
    <property type="molecule type" value="Genomic_DNA"/>
</dbReference>
<sequence length="108" mass="12020">MSNVRFAYRYRCGPPPEFPLASPRSIIVHHLSGPNRLLGPCFKTGRIGSPQARSVRVPRYSRGHTLPSTITMVTFPRAYQQPELGPLPLSASVRVPSRSADRLSPFHI</sequence>
<accession>A0AAN9S7L8</accession>
<dbReference type="GO" id="GO:0043457">
    <property type="term" value="P:regulation of cellular respiration"/>
    <property type="evidence" value="ECO:0007669"/>
    <property type="project" value="InterPro"/>
</dbReference>